<reference evidence="2" key="1">
    <citation type="submission" date="2016-10" db="EMBL/GenBank/DDBJ databases">
        <authorList>
            <person name="Varghese N."/>
            <person name="Submissions S."/>
        </authorList>
    </citation>
    <scope>NUCLEOTIDE SEQUENCE [LARGE SCALE GENOMIC DNA]</scope>
    <source>
        <strain evidence="2">IBRC-M 10655</strain>
    </source>
</reference>
<evidence type="ECO:0000313" key="2">
    <source>
        <dbReference type="Proteomes" id="UP000199651"/>
    </source>
</evidence>
<protein>
    <submittedName>
        <fullName evidence="1">Uncharacterized protein</fullName>
    </submittedName>
</protein>
<accession>A0A1H0K3N1</accession>
<evidence type="ECO:0000313" key="1">
    <source>
        <dbReference type="EMBL" id="SDO50360.1"/>
    </source>
</evidence>
<dbReference type="Proteomes" id="UP000199651">
    <property type="component" value="Unassembled WGS sequence"/>
</dbReference>
<gene>
    <name evidence="1" type="ORF">SAMN05192558_103317</name>
</gene>
<keyword evidence="2" id="KW-1185">Reference proteome</keyword>
<sequence>MRGGFGCGVVGCPAGDLFGAGFVGCALFVGGLAGLDLGEGALGAGDRLGGLVRARHADLVGFDDRRFGLG</sequence>
<dbReference type="EMBL" id="FNJB01000003">
    <property type="protein sequence ID" value="SDO50360.1"/>
    <property type="molecule type" value="Genomic_DNA"/>
</dbReference>
<dbReference type="RefSeq" id="WP_091372123.1">
    <property type="nucleotide sequence ID" value="NZ_FNDV01000002.1"/>
</dbReference>
<organism evidence="1 2">
    <name type="scientific">Actinokineospora alba</name>
    <dbReference type="NCBI Taxonomy" id="504798"/>
    <lineage>
        <taxon>Bacteria</taxon>
        <taxon>Bacillati</taxon>
        <taxon>Actinomycetota</taxon>
        <taxon>Actinomycetes</taxon>
        <taxon>Pseudonocardiales</taxon>
        <taxon>Pseudonocardiaceae</taxon>
        <taxon>Actinokineospora</taxon>
    </lineage>
</organism>
<name>A0A1H0K3N1_9PSEU</name>
<proteinExistence type="predicted"/>
<dbReference type="AlphaFoldDB" id="A0A1H0K3N1"/>